<evidence type="ECO:0000256" key="12">
    <source>
        <dbReference type="ARBA" id="ARBA00032932"/>
    </source>
</evidence>
<proteinExistence type="inferred from homology"/>
<sequence>MPLLHLLLLAAIQGITEFLPISSSGHLILLPGITGMADQGQVLDVAVHVGTLGAVVLYFWTDVREAIQGLPRLCTGKADTPGSRLALLLIIATIPGILFGLFLAMTGLDDRLRSVAVIGWTMLIFGIVLYIADRRGDTGRVPEEWTLREAVIFGIWQAIALIPGTSRSGIVITGALFAGYERKAAAKISMLMSIPMIIASAIYLSGEVIATADVQAARDGAIAAVFAFLSALVALSLMMKLLNSISFTPYVIYRVLLGLALLWYAYVHGATMPPHA</sequence>
<evidence type="ECO:0000256" key="13">
    <source>
        <dbReference type="ARBA" id="ARBA00047594"/>
    </source>
</evidence>
<keyword evidence="6 14" id="KW-0812">Transmembrane</keyword>
<evidence type="ECO:0000256" key="5">
    <source>
        <dbReference type="ARBA" id="ARBA00022475"/>
    </source>
</evidence>
<keyword evidence="8 14" id="KW-1133">Transmembrane helix</keyword>
<comment type="miscellaneous">
    <text evidence="14">Bacitracin is thought to be involved in the inhibition of peptidoglycan synthesis by sequestering undecaprenyl diphosphate, thereby reducing the pool of lipid carrier available.</text>
</comment>
<dbReference type="GO" id="GO:0005886">
    <property type="term" value="C:plasma membrane"/>
    <property type="evidence" value="ECO:0007669"/>
    <property type="project" value="UniProtKB-SubCell"/>
</dbReference>
<dbReference type="GO" id="GO:0046677">
    <property type="term" value="P:response to antibiotic"/>
    <property type="evidence" value="ECO:0007669"/>
    <property type="project" value="UniProtKB-UniRule"/>
</dbReference>
<gene>
    <name evidence="14 15" type="primary">uppP</name>
    <name evidence="15" type="ORF">PSAL_028200</name>
</gene>
<evidence type="ECO:0000256" key="7">
    <source>
        <dbReference type="ARBA" id="ARBA00022801"/>
    </source>
</evidence>
<evidence type="ECO:0000256" key="10">
    <source>
        <dbReference type="ARBA" id="ARBA00023251"/>
    </source>
</evidence>
<keyword evidence="14" id="KW-0573">Peptidoglycan synthesis</keyword>
<feature type="transmembrane region" description="Helical" evidence="14">
    <location>
        <begin position="85"/>
        <end position="105"/>
    </location>
</feature>
<evidence type="ECO:0000256" key="14">
    <source>
        <dbReference type="HAMAP-Rule" id="MF_01006"/>
    </source>
</evidence>
<dbReference type="InterPro" id="IPR003824">
    <property type="entry name" value="UppP"/>
</dbReference>
<keyword evidence="14" id="KW-0133">Cell shape</keyword>
<dbReference type="NCBIfam" id="NF001393">
    <property type="entry name" value="PRK00281.2-4"/>
    <property type="match status" value="1"/>
</dbReference>
<comment type="similarity">
    <text evidence="2 14">Belongs to the UppP family.</text>
</comment>
<dbReference type="PANTHER" id="PTHR30622">
    <property type="entry name" value="UNDECAPRENYL-DIPHOSPHATASE"/>
    <property type="match status" value="1"/>
</dbReference>
<evidence type="ECO:0000256" key="1">
    <source>
        <dbReference type="ARBA" id="ARBA00004651"/>
    </source>
</evidence>
<comment type="subcellular location">
    <subcellularLocation>
        <location evidence="1 14">Cell membrane</location>
        <topology evidence="1 14">Multi-pass membrane protein</topology>
    </subcellularLocation>
</comment>
<feature type="transmembrane region" description="Helical" evidence="14">
    <location>
        <begin position="112"/>
        <end position="132"/>
    </location>
</feature>
<feature type="transmembrane region" description="Helical" evidence="14">
    <location>
        <begin position="221"/>
        <end position="239"/>
    </location>
</feature>
<keyword evidence="9 14" id="KW-0472">Membrane</keyword>
<name>A0A418SFY5_9RHOB</name>
<dbReference type="KEGG" id="palw:PSAL_028200"/>
<feature type="transmembrane region" description="Helical" evidence="14">
    <location>
        <begin position="42"/>
        <end position="61"/>
    </location>
</feature>
<keyword evidence="14" id="KW-0961">Cell wall biogenesis/degradation</keyword>
<dbReference type="AlphaFoldDB" id="A0A418SFY5"/>
<comment type="function">
    <text evidence="14">Catalyzes the dephosphorylation of undecaprenyl diphosphate (UPP). Confers resistance to bacitracin.</text>
</comment>
<dbReference type="GO" id="GO:0009252">
    <property type="term" value="P:peptidoglycan biosynthetic process"/>
    <property type="evidence" value="ECO:0007669"/>
    <property type="project" value="UniProtKB-KW"/>
</dbReference>
<reference evidence="15 16" key="1">
    <citation type="submission" date="2020-08" db="EMBL/GenBank/DDBJ databases">
        <title>Genome sequence of Rhodobacteraceae bacterium Lw-13e.</title>
        <authorList>
            <person name="Poehlein A."/>
            <person name="Wolter L."/>
            <person name="Daniel R."/>
            <person name="Brinkhoff T."/>
        </authorList>
    </citation>
    <scope>NUCLEOTIDE SEQUENCE [LARGE SCALE GENOMIC DNA]</scope>
    <source>
        <strain evidence="15 16">Lw-13e</strain>
    </source>
</reference>
<dbReference type="Proteomes" id="UP000283786">
    <property type="component" value="Chromosome"/>
</dbReference>
<keyword evidence="16" id="KW-1185">Reference proteome</keyword>
<comment type="catalytic activity">
    <reaction evidence="13 14">
        <text>di-trans,octa-cis-undecaprenyl diphosphate + H2O = di-trans,octa-cis-undecaprenyl phosphate + phosphate + H(+)</text>
        <dbReference type="Rhea" id="RHEA:28094"/>
        <dbReference type="ChEBI" id="CHEBI:15377"/>
        <dbReference type="ChEBI" id="CHEBI:15378"/>
        <dbReference type="ChEBI" id="CHEBI:43474"/>
        <dbReference type="ChEBI" id="CHEBI:58405"/>
        <dbReference type="ChEBI" id="CHEBI:60392"/>
        <dbReference type="EC" id="3.6.1.27"/>
    </reaction>
</comment>
<keyword evidence="10 14" id="KW-0046">Antibiotic resistance</keyword>
<keyword evidence="5 14" id="KW-1003">Cell membrane</keyword>
<evidence type="ECO:0000313" key="15">
    <source>
        <dbReference type="EMBL" id="QPM91565.1"/>
    </source>
</evidence>
<keyword evidence="7 14" id="KW-0378">Hydrolase</keyword>
<evidence type="ECO:0000313" key="16">
    <source>
        <dbReference type="Proteomes" id="UP000283786"/>
    </source>
</evidence>
<feature type="transmembrane region" description="Helical" evidence="14">
    <location>
        <begin position="251"/>
        <end position="267"/>
    </location>
</feature>
<evidence type="ECO:0000256" key="3">
    <source>
        <dbReference type="ARBA" id="ARBA00012374"/>
    </source>
</evidence>
<dbReference type="EC" id="3.6.1.27" evidence="3 14"/>
<feature type="transmembrane region" description="Helical" evidence="14">
    <location>
        <begin position="6"/>
        <end position="30"/>
    </location>
</feature>
<dbReference type="RefSeq" id="WP_119839216.1">
    <property type="nucleotide sequence ID" value="NZ_CP060436.1"/>
</dbReference>
<accession>A0A418SFY5</accession>
<dbReference type="GO" id="GO:0050380">
    <property type="term" value="F:undecaprenyl-diphosphatase activity"/>
    <property type="evidence" value="ECO:0007669"/>
    <property type="project" value="UniProtKB-UniRule"/>
</dbReference>
<evidence type="ECO:0000256" key="4">
    <source>
        <dbReference type="ARBA" id="ARBA00021581"/>
    </source>
</evidence>
<evidence type="ECO:0000256" key="8">
    <source>
        <dbReference type="ARBA" id="ARBA00022989"/>
    </source>
</evidence>
<evidence type="ECO:0000256" key="6">
    <source>
        <dbReference type="ARBA" id="ARBA00022692"/>
    </source>
</evidence>
<dbReference type="EMBL" id="CP060436">
    <property type="protein sequence ID" value="QPM91565.1"/>
    <property type="molecule type" value="Genomic_DNA"/>
</dbReference>
<dbReference type="GO" id="GO:0071555">
    <property type="term" value="P:cell wall organization"/>
    <property type="evidence" value="ECO:0007669"/>
    <property type="project" value="UniProtKB-KW"/>
</dbReference>
<feature type="transmembrane region" description="Helical" evidence="14">
    <location>
        <begin position="190"/>
        <end position="209"/>
    </location>
</feature>
<dbReference type="Pfam" id="PF02673">
    <property type="entry name" value="BacA"/>
    <property type="match status" value="1"/>
</dbReference>
<dbReference type="PANTHER" id="PTHR30622:SF4">
    <property type="entry name" value="UNDECAPRENYL-DIPHOSPHATASE"/>
    <property type="match status" value="1"/>
</dbReference>
<protein>
    <recommendedName>
        <fullName evidence="4 14">Undecaprenyl-diphosphatase</fullName>
        <ecNumber evidence="3 14">3.6.1.27</ecNumber>
    </recommendedName>
    <alternativeName>
        <fullName evidence="12 14">Bacitracin resistance protein</fullName>
    </alternativeName>
    <alternativeName>
        <fullName evidence="11 14">Undecaprenyl pyrophosphate phosphatase</fullName>
    </alternativeName>
</protein>
<dbReference type="OrthoDB" id="9808289at2"/>
<evidence type="ECO:0000256" key="9">
    <source>
        <dbReference type="ARBA" id="ARBA00023136"/>
    </source>
</evidence>
<dbReference type="GO" id="GO:0008360">
    <property type="term" value="P:regulation of cell shape"/>
    <property type="evidence" value="ECO:0007669"/>
    <property type="project" value="UniProtKB-KW"/>
</dbReference>
<dbReference type="HAMAP" id="MF_01006">
    <property type="entry name" value="Undec_diphosphatase"/>
    <property type="match status" value="1"/>
</dbReference>
<evidence type="ECO:0000256" key="11">
    <source>
        <dbReference type="ARBA" id="ARBA00032707"/>
    </source>
</evidence>
<evidence type="ECO:0000256" key="2">
    <source>
        <dbReference type="ARBA" id="ARBA00010621"/>
    </source>
</evidence>
<organism evidence="15 16">
    <name type="scientific">Pseudooceanicola algae</name>
    <dbReference type="NCBI Taxonomy" id="1537215"/>
    <lineage>
        <taxon>Bacteria</taxon>
        <taxon>Pseudomonadati</taxon>
        <taxon>Pseudomonadota</taxon>
        <taxon>Alphaproteobacteria</taxon>
        <taxon>Rhodobacterales</taxon>
        <taxon>Paracoccaceae</taxon>
        <taxon>Pseudooceanicola</taxon>
    </lineage>
</organism>